<feature type="transmembrane region" description="Helical" evidence="1">
    <location>
        <begin position="20"/>
        <end position="39"/>
    </location>
</feature>
<organism evidence="2 3">
    <name type="scientific">Akkermansia glycaniphila</name>
    <dbReference type="NCBI Taxonomy" id="1679444"/>
    <lineage>
        <taxon>Bacteria</taxon>
        <taxon>Pseudomonadati</taxon>
        <taxon>Verrucomicrobiota</taxon>
        <taxon>Verrucomicrobiia</taxon>
        <taxon>Verrucomicrobiales</taxon>
        <taxon>Akkermansiaceae</taxon>
        <taxon>Akkermansia</taxon>
    </lineage>
</organism>
<keyword evidence="1" id="KW-0472">Membrane</keyword>
<dbReference type="SUPFAM" id="SSF48371">
    <property type="entry name" value="ARM repeat"/>
    <property type="match status" value="1"/>
</dbReference>
<dbReference type="RefSeq" id="WP_067774818.1">
    <property type="nucleotide sequence ID" value="NZ_LIGX01000019.1"/>
</dbReference>
<keyword evidence="1" id="KW-0812">Transmembrane</keyword>
<keyword evidence="1" id="KW-1133">Transmembrane helix</keyword>
<dbReference type="InterPro" id="IPR016024">
    <property type="entry name" value="ARM-type_fold"/>
</dbReference>
<dbReference type="PANTHER" id="PTHR34070:SF1">
    <property type="entry name" value="DNA ALKYLATION REPAIR PROTEIN"/>
    <property type="match status" value="1"/>
</dbReference>
<dbReference type="STRING" id="1679444.PYTT_0857"/>
<dbReference type="InterPro" id="IPR014825">
    <property type="entry name" value="DNA_alkylation"/>
</dbReference>
<keyword evidence="3" id="KW-1185">Reference proteome</keyword>
<gene>
    <name evidence="2" type="ORF">PYTT_0857</name>
</gene>
<accession>A0A1C7PCQ2</accession>
<evidence type="ECO:0000313" key="2">
    <source>
        <dbReference type="EMBL" id="SEH80181.1"/>
    </source>
</evidence>
<dbReference type="Pfam" id="PF08713">
    <property type="entry name" value="DNA_alkylation"/>
    <property type="match status" value="1"/>
</dbReference>
<dbReference type="Gene3D" id="1.25.10.90">
    <property type="match status" value="1"/>
</dbReference>
<dbReference type="Proteomes" id="UP000176204">
    <property type="component" value="Chromosome I"/>
</dbReference>
<proteinExistence type="predicted"/>
<dbReference type="OrthoDB" id="9784740at2"/>
<dbReference type="EMBL" id="LT629973">
    <property type="protein sequence ID" value="SEH80181.1"/>
    <property type="molecule type" value="Genomic_DNA"/>
</dbReference>
<dbReference type="CDD" id="cd06561">
    <property type="entry name" value="AlkD_like"/>
    <property type="match status" value="1"/>
</dbReference>
<dbReference type="KEGG" id="agl:PYTT_0857"/>
<reference evidence="3" key="1">
    <citation type="submission" date="2016-09" db="EMBL/GenBank/DDBJ databases">
        <authorList>
            <person name="Koehorst J."/>
        </authorList>
    </citation>
    <scope>NUCLEOTIDE SEQUENCE [LARGE SCALE GENOMIC DNA]</scope>
</reference>
<protein>
    <submittedName>
        <fullName evidence="2">Armadillo-type fold</fullName>
    </submittedName>
</protein>
<dbReference type="AlphaFoldDB" id="A0A1C7PCQ2"/>
<name>A0A1C7PCQ2_9BACT</name>
<dbReference type="PATRIC" id="fig|1679444.3.peg.2654"/>
<sequence>MQTNLETIRSELLGLSEAPYARFTAALIPGATGILGVRLPHLRKIAKRLARGNWKDYLDAPGKHHFEERMLHGMLIGTIPADIETVLAYTADFIPLIDNWSVCDSFCAGLTCARKHQQRVWDFLQPCLTSGNEYELRFGIVMLLDHYLNDEYISRVLHTLEGIRHEAYYVHMGIAWALSTAFVRYPELTLPLLQNGNLDKMTHNKTIQKIVESLRVPDDTKNFIRTLKRK</sequence>
<evidence type="ECO:0000313" key="3">
    <source>
        <dbReference type="Proteomes" id="UP000176204"/>
    </source>
</evidence>
<evidence type="ECO:0000256" key="1">
    <source>
        <dbReference type="SAM" id="Phobius"/>
    </source>
</evidence>
<dbReference type="PANTHER" id="PTHR34070">
    <property type="entry name" value="ARMADILLO-TYPE FOLD"/>
    <property type="match status" value="1"/>
</dbReference>